<sequence>MGTLEYDFTDETVVITGASSGIGRAMAREFGSAGATVLNADIQSEPKDIDAETPTHDLVEEVGGTGVYLETDVSDPDDIESVIDAAREYGGVDVMINNAALSADAPMREVTPEEFERIHRVNVDGVFFGCQYAANDMIERGDAGTIVNTASISSTVTQFNQVQYDSTKGAVRMLTRGCALELAEHDIRVNAVAPGQIATEFGEGWTADATRGAQENDFIKPVPAGRAGTPDDVAGAALFLASEQAAYITGELLHVDGGWQII</sequence>
<comment type="caution">
    <text evidence="2">The sequence shown here is derived from an EMBL/GenBank/DDBJ whole genome shotgun (WGS) entry which is preliminary data.</text>
</comment>
<dbReference type="FunFam" id="3.40.50.720:FF:000084">
    <property type="entry name" value="Short-chain dehydrogenase reductase"/>
    <property type="match status" value="1"/>
</dbReference>
<dbReference type="PANTHER" id="PTHR42760">
    <property type="entry name" value="SHORT-CHAIN DEHYDROGENASES/REDUCTASES FAMILY MEMBER"/>
    <property type="match status" value="1"/>
</dbReference>
<dbReference type="PRINTS" id="PR00081">
    <property type="entry name" value="GDHRDH"/>
</dbReference>
<dbReference type="InterPro" id="IPR036291">
    <property type="entry name" value="NAD(P)-bd_dom_sf"/>
</dbReference>
<dbReference type="InterPro" id="IPR002347">
    <property type="entry name" value="SDR_fam"/>
</dbReference>
<dbReference type="RefSeq" id="WP_087715468.1">
    <property type="nucleotide sequence ID" value="NZ_MWPH01000004.1"/>
</dbReference>
<proteinExistence type="inferred from homology"/>
<keyword evidence="3" id="KW-1185">Reference proteome</keyword>
<evidence type="ECO:0000313" key="3">
    <source>
        <dbReference type="Proteomes" id="UP000196084"/>
    </source>
</evidence>
<evidence type="ECO:0000256" key="1">
    <source>
        <dbReference type="ARBA" id="ARBA00006484"/>
    </source>
</evidence>
<dbReference type="Pfam" id="PF13561">
    <property type="entry name" value="adh_short_C2"/>
    <property type="match status" value="1"/>
</dbReference>
<dbReference type="GO" id="GO:0016616">
    <property type="term" value="F:oxidoreductase activity, acting on the CH-OH group of donors, NAD or NADP as acceptor"/>
    <property type="evidence" value="ECO:0007669"/>
    <property type="project" value="TreeGrafter"/>
</dbReference>
<dbReference type="SUPFAM" id="SSF51735">
    <property type="entry name" value="NAD(P)-binding Rossmann-fold domains"/>
    <property type="match status" value="1"/>
</dbReference>
<evidence type="ECO:0000313" key="2">
    <source>
        <dbReference type="EMBL" id="OVE83091.1"/>
    </source>
</evidence>
<comment type="similarity">
    <text evidence="1">Belongs to the short-chain dehydrogenases/reductases (SDR) family.</text>
</comment>
<dbReference type="Proteomes" id="UP000196084">
    <property type="component" value="Unassembled WGS sequence"/>
</dbReference>
<organism evidence="2 3">
    <name type="scientific">Natronolimnobius baerhuensis</name>
    <dbReference type="NCBI Taxonomy" id="253108"/>
    <lineage>
        <taxon>Archaea</taxon>
        <taxon>Methanobacteriati</taxon>
        <taxon>Methanobacteriota</taxon>
        <taxon>Stenosarchaea group</taxon>
        <taxon>Halobacteria</taxon>
        <taxon>Halobacteriales</taxon>
        <taxon>Natrialbaceae</taxon>
        <taxon>Natronolimnobius</taxon>
    </lineage>
</organism>
<dbReference type="OrthoDB" id="281764at2157"/>
<dbReference type="NCBIfam" id="NF005559">
    <property type="entry name" value="PRK07231.1"/>
    <property type="match status" value="1"/>
</dbReference>
<dbReference type="PRINTS" id="PR00080">
    <property type="entry name" value="SDRFAMILY"/>
</dbReference>
<accession>A0A202E4E5</accession>
<dbReference type="EMBL" id="MWPH01000004">
    <property type="protein sequence ID" value="OVE83091.1"/>
    <property type="molecule type" value="Genomic_DNA"/>
</dbReference>
<dbReference type="Gene3D" id="3.40.50.720">
    <property type="entry name" value="NAD(P)-binding Rossmann-like Domain"/>
    <property type="match status" value="1"/>
</dbReference>
<dbReference type="CDD" id="cd05233">
    <property type="entry name" value="SDR_c"/>
    <property type="match status" value="1"/>
</dbReference>
<reference evidence="2 3" key="1">
    <citation type="submission" date="2017-02" db="EMBL/GenBank/DDBJ databases">
        <title>Natronthermophilus aegyptiacus gen. nov.,sp. nov., an aerobic, extremely halophilic alkalithermophilic archaeon isolated from the athalassohaline Wadi An Natrun, Egypt.</title>
        <authorList>
            <person name="Zhao B."/>
        </authorList>
    </citation>
    <scope>NUCLEOTIDE SEQUENCE [LARGE SCALE GENOMIC DNA]</scope>
    <source>
        <strain evidence="2 3">CGMCC 1.3597</strain>
    </source>
</reference>
<protein>
    <submittedName>
        <fullName evidence="2">Short-chain dehydrogenase</fullName>
    </submittedName>
</protein>
<dbReference type="PANTHER" id="PTHR42760:SF124">
    <property type="entry name" value="SHORT-CHAIN DEHYDROGENASE_REDUCTASE"/>
    <property type="match status" value="1"/>
</dbReference>
<gene>
    <name evidence="2" type="ORF">B2G88_16895</name>
</gene>
<dbReference type="AlphaFoldDB" id="A0A202E4E5"/>
<name>A0A202E4E5_9EURY</name>